<evidence type="ECO:0000256" key="3">
    <source>
        <dbReference type="ARBA" id="ARBA00022741"/>
    </source>
</evidence>
<evidence type="ECO:0000313" key="11">
    <source>
        <dbReference type="Proteomes" id="UP001139336"/>
    </source>
</evidence>
<evidence type="ECO:0000256" key="7">
    <source>
        <dbReference type="SAM" id="Phobius"/>
    </source>
</evidence>
<evidence type="ECO:0000256" key="5">
    <source>
        <dbReference type="ARBA" id="ARBA00022989"/>
    </source>
</evidence>
<feature type="transmembrane region" description="Helical" evidence="7">
    <location>
        <begin position="12"/>
        <end position="32"/>
    </location>
</feature>
<feature type="domain" description="ABC transmembrane type-1" evidence="9">
    <location>
        <begin position="18"/>
        <end position="295"/>
    </location>
</feature>
<dbReference type="GO" id="GO:0005886">
    <property type="term" value="C:plasma membrane"/>
    <property type="evidence" value="ECO:0007669"/>
    <property type="project" value="UniProtKB-SubCell"/>
</dbReference>
<dbReference type="GO" id="GO:0005524">
    <property type="term" value="F:ATP binding"/>
    <property type="evidence" value="ECO:0007669"/>
    <property type="project" value="UniProtKB-KW"/>
</dbReference>
<feature type="transmembrane region" description="Helical" evidence="7">
    <location>
        <begin position="236"/>
        <end position="260"/>
    </location>
</feature>
<name>A0A9X1U8F1_9CORY</name>
<proteinExistence type="predicted"/>
<gene>
    <name evidence="10" type="ORF">L1O03_11360</name>
</gene>
<keyword evidence="5 7" id="KW-1133">Transmembrane helix</keyword>
<protein>
    <submittedName>
        <fullName evidence="10">ATP-binding cassette domain-containing protein</fullName>
    </submittedName>
</protein>
<dbReference type="PROSITE" id="PS50929">
    <property type="entry name" value="ABC_TM1F"/>
    <property type="match status" value="1"/>
</dbReference>
<dbReference type="GO" id="GO:0034040">
    <property type="term" value="F:ATPase-coupled lipid transmembrane transporter activity"/>
    <property type="evidence" value="ECO:0007669"/>
    <property type="project" value="TreeGrafter"/>
</dbReference>
<dbReference type="PROSITE" id="PS50893">
    <property type="entry name" value="ABC_TRANSPORTER_2"/>
    <property type="match status" value="1"/>
</dbReference>
<keyword evidence="3" id="KW-0547">Nucleotide-binding</keyword>
<feature type="transmembrane region" description="Helical" evidence="7">
    <location>
        <begin position="52"/>
        <end position="73"/>
    </location>
</feature>
<dbReference type="InterPro" id="IPR027417">
    <property type="entry name" value="P-loop_NTPase"/>
</dbReference>
<dbReference type="PROSITE" id="PS00211">
    <property type="entry name" value="ABC_TRANSPORTER_1"/>
    <property type="match status" value="1"/>
</dbReference>
<dbReference type="GO" id="GO:0140359">
    <property type="term" value="F:ABC-type transporter activity"/>
    <property type="evidence" value="ECO:0007669"/>
    <property type="project" value="InterPro"/>
</dbReference>
<dbReference type="RefSeq" id="WP_236120095.1">
    <property type="nucleotide sequence ID" value="NZ_JAKGSI010000007.1"/>
</dbReference>
<comment type="subcellular location">
    <subcellularLocation>
        <location evidence="1">Cell membrane</location>
        <topology evidence="1">Multi-pass membrane protein</topology>
    </subcellularLocation>
</comment>
<dbReference type="GO" id="GO:0016887">
    <property type="term" value="F:ATP hydrolysis activity"/>
    <property type="evidence" value="ECO:0007669"/>
    <property type="project" value="InterPro"/>
</dbReference>
<dbReference type="EMBL" id="JAKGSI010000007">
    <property type="protein sequence ID" value="MCF4007762.1"/>
    <property type="molecule type" value="Genomic_DNA"/>
</dbReference>
<reference evidence="10" key="1">
    <citation type="submission" date="2022-01" db="EMBL/GenBank/DDBJ databases">
        <title>Corynebacterium sp. nov isolated from isolated from the feces of the greater white-fronted geese (Anser albifrons) at Poyang Lake, PR China.</title>
        <authorList>
            <person name="Liu Q."/>
        </authorList>
    </citation>
    <scope>NUCLEOTIDE SEQUENCE</scope>
    <source>
        <strain evidence="10">JCM 32435</strain>
    </source>
</reference>
<dbReference type="InterPro" id="IPR003593">
    <property type="entry name" value="AAA+_ATPase"/>
</dbReference>
<dbReference type="PANTHER" id="PTHR24221">
    <property type="entry name" value="ATP-BINDING CASSETTE SUB-FAMILY B"/>
    <property type="match status" value="1"/>
</dbReference>
<dbReference type="PANTHER" id="PTHR24221:SF646">
    <property type="entry name" value="HAEMOLYSIN SECRETION ATP-BINDING PROTEIN"/>
    <property type="match status" value="1"/>
</dbReference>
<dbReference type="InterPro" id="IPR039421">
    <property type="entry name" value="Type_1_exporter"/>
</dbReference>
<dbReference type="Pfam" id="PF00664">
    <property type="entry name" value="ABC_membrane"/>
    <property type="match status" value="1"/>
</dbReference>
<dbReference type="Gene3D" id="3.40.50.300">
    <property type="entry name" value="P-loop containing nucleotide triphosphate hydrolases"/>
    <property type="match status" value="1"/>
</dbReference>
<accession>A0A9X1U8F1</accession>
<evidence type="ECO:0000256" key="1">
    <source>
        <dbReference type="ARBA" id="ARBA00004651"/>
    </source>
</evidence>
<organism evidence="10 11">
    <name type="scientific">Corynebacterium uropygiale</name>
    <dbReference type="NCBI Taxonomy" id="1775911"/>
    <lineage>
        <taxon>Bacteria</taxon>
        <taxon>Bacillati</taxon>
        <taxon>Actinomycetota</taxon>
        <taxon>Actinomycetes</taxon>
        <taxon>Mycobacteriales</taxon>
        <taxon>Corynebacteriaceae</taxon>
        <taxon>Corynebacterium</taxon>
    </lineage>
</organism>
<keyword evidence="11" id="KW-1185">Reference proteome</keyword>
<dbReference type="InterPro" id="IPR011527">
    <property type="entry name" value="ABC1_TM_dom"/>
</dbReference>
<dbReference type="Gene3D" id="1.20.1560.10">
    <property type="entry name" value="ABC transporter type 1, transmembrane domain"/>
    <property type="match status" value="1"/>
</dbReference>
<evidence type="ECO:0000313" key="10">
    <source>
        <dbReference type="EMBL" id="MCF4007762.1"/>
    </source>
</evidence>
<keyword evidence="6 7" id="KW-0472">Membrane</keyword>
<evidence type="ECO:0000256" key="6">
    <source>
        <dbReference type="ARBA" id="ARBA00023136"/>
    </source>
</evidence>
<feature type="transmembrane region" description="Helical" evidence="7">
    <location>
        <begin position="131"/>
        <end position="149"/>
    </location>
</feature>
<keyword evidence="2 7" id="KW-0812">Transmembrane</keyword>
<dbReference type="InterPro" id="IPR017871">
    <property type="entry name" value="ABC_transporter-like_CS"/>
</dbReference>
<keyword evidence="4 10" id="KW-0067">ATP-binding</keyword>
<dbReference type="SUPFAM" id="SSF90123">
    <property type="entry name" value="ABC transporter transmembrane region"/>
    <property type="match status" value="1"/>
</dbReference>
<dbReference type="AlphaFoldDB" id="A0A9X1U8F1"/>
<dbReference type="InterPro" id="IPR003439">
    <property type="entry name" value="ABC_transporter-like_ATP-bd"/>
</dbReference>
<sequence>MINRRLLSLAGSVWGPIALGTLMAYVVMGSWILQAIVVARGLNDLVAGDFPGLVRCLLIAMLVILVRGVLMVVRQMLTVSLGMRTRRHLRTLLTRRVAELGPAHMSTQRAGVIRSTLIEGVDGLDPYYSDYVPQLLVTATVPIALLIWMGCYSPWSAVAVAVCILVAVVVPQRFDNKLIVAGRERWEAYSSLSADYLESMQQMETLRSLGAAGRRHAGLESRTWELYRTTMQSLKISLVSTGLIALGTQAGVALAVVLAVRDPQSASHLFLVLLLAMECFRPVQELAKAWHAGYLGVTAADGLDAILSPTPPVPDEGTRSNEWSVGTPPGIEIRDASVTYPGAGTPALTGLNLRIPAGQAVALTGPSGCGKTTVQRLITRSLDPSSGSVSLDGVDLRTLRLAEMPSIVTVVSQDAFLFTGTVASNIALGVPQEKANRAEVLRAAEAAGLPAELIDVELSDNGSQLSGGQRQRVAVARALYRKTPVIVFDEATSHVDSATAAHISSTIGRLKGDRTVIVITHGSAELAVADQVIDLSKERTQHHA</sequence>
<feature type="domain" description="ABC transporter" evidence="8">
    <location>
        <begin position="333"/>
        <end position="544"/>
    </location>
</feature>
<evidence type="ECO:0000256" key="2">
    <source>
        <dbReference type="ARBA" id="ARBA00022692"/>
    </source>
</evidence>
<dbReference type="InterPro" id="IPR036640">
    <property type="entry name" value="ABC1_TM_sf"/>
</dbReference>
<dbReference type="SMART" id="SM00382">
    <property type="entry name" value="AAA"/>
    <property type="match status" value="1"/>
</dbReference>
<dbReference type="SUPFAM" id="SSF52540">
    <property type="entry name" value="P-loop containing nucleoside triphosphate hydrolases"/>
    <property type="match status" value="1"/>
</dbReference>
<feature type="transmembrane region" description="Helical" evidence="7">
    <location>
        <begin position="155"/>
        <end position="174"/>
    </location>
</feature>
<dbReference type="Pfam" id="PF00005">
    <property type="entry name" value="ABC_tran"/>
    <property type="match status" value="1"/>
</dbReference>
<evidence type="ECO:0000259" key="9">
    <source>
        <dbReference type="PROSITE" id="PS50929"/>
    </source>
</evidence>
<dbReference type="Proteomes" id="UP001139336">
    <property type="component" value="Unassembled WGS sequence"/>
</dbReference>
<comment type="caution">
    <text evidence="10">The sequence shown here is derived from an EMBL/GenBank/DDBJ whole genome shotgun (WGS) entry which is preliminary data.</text>
</comment>
<evidence type="ECO:0000256" key="4">
    <source>
        <dbReference type="ARBA" id="ARBA00022840"/>
    </source>
</evidence>
<evidence type="ECO:0000259" key="8">
    <source>
        <dbReference type="PROSITE" id="PS50893"/>
    </source>
</evidence>